<keyword evidence="10" id="KW-0378">Hydrolase</keyword>
<dbReference type="Pfam" id="PF16166">
    <property type="entry name" value="TIC20"/>
    <property type="match status" value="1"/>
</dbReference>
<evidence type="ECO:0000256" key="8">
    <source>
        <dbReference type="ARBA" id="ARBA00023277"/>
    </source>
</evidence>
<dbReference type="GO" id="GO:0009706">
    <property type="term" value="C:chloroplast inner membrane"/>
    <property type="evidence" value="ECO:0007669"/>
    <property type="project" value="UniProtKB-SubCell"/>
</dbReference>
<comment type="subcellular location">
    <subcellularLocation>
        <location evidence="1">Plastid</location>
        <location evidence="1">Chloroplast inner membrane</location>
        <topology evidence="1">Multi-pass membrane protein</topology>
    </subcellularLocation>
</comment>
<dbReference type="STRING" id="35608.A0A2U1LWT5"/>
<keyword evidence="9 10" id="KW-0624">Polysaccharide degradation</keyword>
<dbReference type="InterPro" id="IPR005691">
    <property type="entry name" value="Tic20"/>
</dbReference>
<organism evidence="11 12">
    <name type="scientific">Artemisia annua</name>
    <name type="common">Sweet wormwood</name>
    <dbReference type="NCBI Taxonomy" id="35608"/>
    <lineage>
        <taxon>Eukaryota</taxon>
        <taxon>Viridiplantae</taxon>
        <taxon>Streptophyta</taxon>
        <taxon>Embryophyta</taxon>
        <taxon>Tracheophyta</taxon>
        <taxon>Spermatophyta</taxon>
        <taxon>Magnoliopsida</taxon>
        <taxon>eudicotyledons</taxon>
        <taxon>Gunneridae</taxon>
        <taxon>Pentapetalae</taxon>
        <taxon>asterids</taxon>
        <taxon>campanulids</taxon>
        <taxon>Asterales</taxon>
        <taxon>Asteraceae</taxon>
        <taxon>Asteroideae</taxon>
        <taxon>Anthemideae</taxon>
        <taxon>Artemisiinae</taxon>
        <taxon>Artemisia</taxon>
    </lineage>
</organism>
<comment type="caution">
    <text evidence="11">The sequence shown here is derived from an EMBL/GenBank/DDBJ whole genome shotgun (WGS) entry which is preliminary data.</text>
</comment>
<evidence type="ECO:0000256" key="4">
    <source>
        <dbReference type="ARBA" id="ARBA00022692"/>
    </source>
</evidence>
<dbReference type="InterPro" id="IPR001554">
    <property type="entry name" value="Glyco_hydro_14"/>
</dbReference>
<dbReference type="GO" id="GO:0000272">
    <property type="term" value="P:polysaccharide catabolic process"/>
    <property type="evidence" value="ECO:0007669"/>
    <property type="project" value="UniProtKB-KW"/>
</dbReference>
<accession>A0A2U1LWT5</accession>
<name>A0A2U1LWT5_ARTAN</name>
<evidence type="ECO:0000313" key="12">
    <source>
        <dbReference type="Proteomes" id="UP000245207"/>
    </source>
</evidence>
<dbReference type="Proteomes" id="UP000245207">
    <property type="component" value="Unassembled WGS sequence"/>
</dbReference>
<keyword evidence="10" id="KW-0326">Glycosidase</keyword>
<keyword evidence="5" id="KW-0934">Plastid</keyword>
<dbReference type="AlphaFoldDB" id="A0A2U1LWT5"/>
<evidence type="ECO:0000256" key="7">
    <source>
        <dbReference type="ARBA" id="ARBA00023136"/>
    </source>
</evidence>
<reference evidence="11 12" key="1">
    <citation type="journal article" date="2018" name="Mol. Plant">
        <title>The genome of Artemisia annua provides insight into the evolution of Asteraceae family and artemisinin biosynthesis.</title>
        <authorList>
            <person name="Shen Q."/>
            <person name="Zhang L."/>
            <person name="Liao Z."/>
            <person name="Wang S."/>
            <person name="Yan T."/>
            <person name="Shi P."/>
            <person name="Liu M."/>
            <person name="Fu X."/>
            <person name="Pan Q."/>
            <person name="Wang Y."/>
            <person name="Lv Z."/>
            <person name="Lu X."/>
            <person name="Zhang F."/>
            <person name="Jiang W."/>
            <person name="Ma Y."/>
            <person name="Chen M."/>
            <person name="Hao X."/>
            <person name="Li L."/>
            <person name="Tang Y."/>
            <person name="Lv G."/>
            <person name="Zhou Y."/>
            <person name="Sun X."/>
            <person name="Brodelius P.E."/>
            <person name="Rose J.K.C."/>
            <person name="Tang K."/>
        </authorList>
    </citation>
    <scope>NUCLEOTIDE SEQUENCE [LARGE SCALE GENOMIC DNA]</scope>
    <source>
        <strain evidence="12">cv. Huhao1</strain>
        <tissue evidence="11">Leaf</tissue>
    </source>
</reference>
<proteinExistence type="inferred from homology"/>
<comment type="similarity">
    <text evidence="2 10">Belongs to the glycosyl hydrolase 14 family.</text>
</comment>
<sequence length="536" mass="60597">MDVREKSRSTLFESSKHKRVPIYVMMPIDSFGIDTSGAPRIRKIKALTISLKALKLAGVHGIAVEIGRQNKDIYYRDQNGFPNGDYLTLGVDNIPLFSGRTGLQCYEDFISSFANKFDSLMGTIIEEVCVGLGPSGELRHPAHPFQDGRWQFPGVGAFQCYDKYMMEDLRTVAWQEGKPDWANKGPPIAGDYNSFPTDVPFFEEEKGSFSSDYGQFFSAHPFQDGRWQFPGVGAFQCYDKYMMEDLRTVAWQEGKPDWANKGPPIAGDYNSFPTDVPFFEEGEGSFSSDYGQFFLEWYSDRLLGHADAILGVAASLLRKYQEDEQSSVRVVAKIGLLYWWYQTLSHPAELTAGYYNTAFRDGYDPLTSMLSRHGAALQISCFEMLDNETPQTYLCSPEGLLRQIRTASNKRVVELTGSNTHERFDEAGLKQIHSNCYDSKADSVRSFTYFRMNDKIFRVENWNNFAIVLDVLLIFPDLIERTFNPKDGVGLDLLMSLDSTVFLFLLVCLIYGTSNCVIGQVPRLPIVADAADRQVM</sequence>
<evidence type="ECO:0000256" key="10">
    <source>
        <dbReference type="RuleBase" id="RU000509"/>
    </source>
</evidence>
<dbReference type="Gene3D" id="3.20.20.80">
    <property type="entry name" value="Glycosidases"/>
    <property type="match status" value="3"/>
</dbReference>
<evidence type="ECO:0000256" key="2">
    <source>
        <dbReference type="ARBA" id="ARBA00005652"/>
    </source>
</evidence>
<evidence type="ECO:0000313" key="11">
    <source>
        <dbReference type="EMBL" id="PWA53473.1"/>
    </source>
</evidence>
<keyword evidence="5" id="KW-1001">Plastid inner membrane</keyword>
<keyword evidence="7" id="KW-0472">Membrane</keyword>
<comment type="catalytic activity">
    <reaction evidence="10">
        <text>Hydrolysis of (1-&gt;4)-alpha-D-glucosidic linkages in polysaccharides so as to remove successive maltose units from the non-reducing ends of the chains.</text>
        <dbReference type="EC" id="3.2.1.2"/>
    </reaction>
</comment>
<comment type="similarity">
    <text evidence="3">Belongs to the Tic20 family.</text>
</comment>
<dbReference type="SUPFAM" id="SSF51445">
    <property type="entry name" value="(Trans)glycosidases"/>
    <property type="match status" value="2"/>
</dbReference>
<evidence type="ECO:0000256" key="6">
    <source>
        <dbReference type="ARBA" id="ARBA00022989"/>
    </source>
</evidence>
<evidence type="ECO:0000256" key="3">
    <source>
        <dbReference type="ARBA" id="ARBA00009596"/>
    </source>
</evidence>
<gene>
    <name evidence="11" type="ORF">CTI12_AA445400</name>
</gene>
<dbReference type="PRINTS" id="PR00750">
    <property type="entry name" value="BETAAMYLASE"/>
</dbReference>
<dbReference type="GO" id="GO:0016161">
    <property type="term" value="F:beta-amylase activity"/>
    <property type="evidence" value="ECO:0007669"/>
    <property type="project" value="UniProtKB-EC"/>
</dbReference>
<dbReference type="EMBL" id="PKPP01007409">
    <property type="protein sequence ID" value="PWA53473.1"/>
    <property type="molecule type" value="Genomic_DNA"/>
</dbReference>
<protein>
    <recommendedName>
        <fullName evidence="10">Beta-amylase</fullName>
        <ecNumber evidence="10">3.2.1.2</ecNumber>
    </recommendedName>
</protein>
<dbReference type="PANTHER" id="PTHR31352:SF37">
    <property type="entry name" value="INACTIVE BETA-AMYLASE 4, CHLOROPLASTIC"/>
    <property type="match status" value="1"/>
</dbReference>
<keyword evidence="12" id="KW-1185">Reference proteome</keyword>
<keyword evidence="4" id="KW-0812">Transmembrane</keyword>
<dbReference type="InterPro" id="IPR017853">
    <property type="entry name" value="GH"/>
</dbReference>
<evidence type="ECO:0000256" key="9">
    <source>
        <dbReference type="ARBA" id="ARBA00023326"/>
    </source>
</evidence>
<dbReference type="PANTHER" id="PTHR31352">
    <property type="entry name" value="BETA-AMYLASE 1, CHLOROPLASTIC"/>
    <property type="match status" value="1"/>
</dbReference>
<keyword evidence="6" id="KW-1133">Transmembrane helix</keyword>
<evidence type="ECO:0000256" key="5">
    <source>
        <dbReference type="ARBA" id="ARBA00022780"/>
    </source>
</evidence>
<dbReference type="Pfam" id="PF01373">
    <property type="entry name" value="Glyco_hydro_14"/>
    <property type="match status" value="2"/>
</dbReference>
<keyword evidence="8 10" id="KW-0119">Carbohydrate metabolism</keyword>
<dbReference type="EC" id="3.2.1.2" evidence="10"/>
<dbReference type="OrthoDB" id="1660156at2759"/>
<evidence type="ECO:0000256" key="1">
    <source>
        <dbReference type="ARBA" id="ARBA00004478"/>
    </source>
</evidence>